<organism evidence="2 3">
    <name type="scientific">Glomus cerebriforme</name>
    <dbReference type="NCBI Taxonomy" id="658196"/>
    <lineage>
        <taxon>Eukaryota</taxon>
        <taxon>Fungi</taxon>
        <taxon>Fungi incertae sedis</taxon>
        <taxon>Mucoromycota</taxon>
        <taxon>Glomeromycotina</taxon>
        <taxon>Glomeromycetes</taxon>
        <taxon>Glomerales</taxon>
        <taxon>Glomeraceae</taxon>
        <taxon>Glomus</taxon>
    </lineage>
</organism>
<evidence type="ECO:0000313" key="2">
    <source>
        <dbReference type="EMBL" id="RIA84994.1"/>
    </source>
</evidence>
<evidence type="ECO:0000256" key="1">
    <source>
        <dbReference type="SAM" id="Coils"/>
    </source>
</evidence>
<dbReference type="AlphaFoldDB" id="A0A397SQQ6"/>
<keyword evidence="3" id="KW-1185">Reference proteome</keyword>
<name>A0A397SQQ6_9GLOM</name>
<feature type="coiled-coil region" evidence="1">
    <location>
        <begin position="5"/>
        <end position="57"/>
    </location>
</feature>
<proteinExistence type="predicted"/>
<keyword evidence="1" id="KW-0175">Coiled coil</keyword>
<comment type="caution">
    <text evidence="2">The sequence shown here is derived from an EMBL/GenBank/DDBJ whole genome shotgun (WGS) entry which is preliminary data.</text>
</comment>
<sequence length="111" mass="13083">MSSELELLRQHISELETKNANLEAEKAEIEARNVELLKQVMEENAKRDARVEELEQSLEIEMAKKQVEIESYMLSNGMLYGQEKEIVKYNIQKIAENVVPWWEARDAWNFI</sequence>
<accession>A0A397SQQ6</accession>
<reference evidence="2 3" key="1">
    <citation type="submission" date="2018-06" db="EMBL/GenBank/DDBJ databases">
        <title>Comparative genomics reveals the genomic features of Rhizophagus irregularis, R. cerebriforme, R. diaphanum and Gigaspora rosea, and their symbiotic lifestyle signature.</title>
        <authorList>
            <person name="Morin E."/>
            <person name="San Clemente H."/>
            <person name="Chen E.C.H."/>
            <person name="De La Providencia I."/>
            <person name="Hainaut M."/>
            <person name="Kuo A."/>
            <person name="Kohler A."/>
            <person name="Murat C."/>
            <person name="Tang N."/>
            <person name="Roy S."/>
            <person name="Loubradou J."/>
            <person name="Henrissat B."/>
            <person name="Grigoriev I.V."/>
            <person name="Corradi N."/>
            <person name="Roux C."/>
            <person name="Martin F.M."/>
        </authorList>
    </citation>
    <scope>NUCLEOTIDE SEQUENCE [LARGE SCALE GENOMIC DNA]</scope>
    <source>
        <strain evidence="2 3">DAOM 227022</strain>
    </source>
</reference>
<dbReference type="Proteomes" id="UP000265703">
    <property type="component" value="Unassembled WGS sequence"/>
</dbReference>
<evidence type="ECO:0000313" key="3">
    <source>
        <dbReference type="Proteomes" id="UP000265703"/>
    </source>
</evidence>
<gene>
    <name evidence="2" type="ORF">C1645_831456</name>
</gene>
<dbReference type="OrthoDB" id="2406232at2759"/>
<protein>
    <submittedName>
        <fullName evidence="2">Uncharacterized protein</fullName>
    </submittedName>
</protein>
<dbReference type="EMBL" id="QKYT01000455">
    <property type="protein sequence ID" value="RIA84994.1"/>
    <property type="molecule type" value="Genomic_DNA"/>
</dbReference>